<sequence length="114" mass="12464">MHRLNSSFWTGKKNHAVPMTRTWNGGPRQNIGSSGELVFARALRRSVASSIKAAATRLLLLLFLGKAARGGGDVLGLRFRRLGCARFGRGLLGLGFRVYLIRCSGDCKGFLRQS</sequence>
<proteinExistence type="predicted"/>
<organism evidence="1">
    <name type="scientific">Salix viminalis</name>
    <name type="common">Common osier</name>
    <name type="synonym">Basket willow</name>
    <dbReference type="NCBI Taxonomy" id="40686"/>
    <lineage>
        <taxon>Eukaryota</taxon>
        <taxon>Viridiplantae</taxon>
        <taxon>Streptophyta</taxon>
        <taxon>Embryophyta</taxon>
        <taxon>Tracheophyta</taxon>
        <taxon>Spermatophyta</taxon>
        <taxon>Magnoliopsida</taxon>
        <taxon>eudicotyledons</taxon>
        <taxon>Gunneridae</taxon>
        <taxon>Pentapetalae</taxon>
        <taxon>rosids</taxon>
        <taxon>fabids</taxon>
        <taxon>Malpighiales</taxon>
        <taxon>Salicaceae</taxon>
        <taxon>Saliceae</taxon>
        <taxon>Salix</taxon>
    </lineage>
</organism>
<reference evidence="1" key="1">
    <citation type="submission" date="2019-03" db="EMBL/GenBank/DDBJ databases">
        <authorList>
            <person name="Mank J."/>
            <person name="Almeida P."/>
        </authorList>
    </citation>
    <scope>NUCLEOTIDE SEQUENCE</scope>
    <source>
        <strain evidence="1">78183</strain>
    </source>
</reference>
<dbReference type="AlphaFoldDB" id="A0A6N2KHH4"/>
<gene>
    <name evidence="1" type="ORF">SVIM_LOCUS88285</name>
</gene>
<name>A0A6N2KHH4_SALVM</name>
<dbReference type="EMBL" id="CAADRP010000413">
    <property type="protein sequence ID" value="VFU27935.1"/>
    <property type="molecule type" value="Genomic_DNA"/>
</dbReference>
<accession>A0A6N2KHH4</accession>
<evidence type="ECO:0000313" key="1">
    <source>
        <dbReference type="EMBL" id="VFU27935.1"/>
    </source>
</evidence>
<protein>
    <submittedName>
        <fullName evidence="1">Uncharacterized protein</fullName>
    </submittedName>
</protein>